<evidence type="ECO:0000256" key="1">
    <source>
        <dbReference type="SAM" id="MobiDB-lite"/>
    </source>
</evidence>
<feature type="region of interest" description="Disordered" evidence="1">
    <location>
        <begin position="112"/>
        <end position="172"/>
    </location>
</feature>
<dbReference type="OrthoDB" id="10360736at2759"/>
<gene>
    <name evidence="3" type="ORF">BDZ85DRAFT_92544</name>
</gene>
<feature type="domain" description="Subtelomeric hrmA-associated cluster protein AFUB-079030/YDR124W-like helical bundle" evidence="2">
    <location>
        <begin position="204"/>
        <end position="273"/>
    </location>
</feature>
<organism evidence="3 4">
    <name type="scientific">Elsinoe ampelina</name>
    <dbReference type="NCBI Taxonomy" id="302913"/>
    <lineage>
        <taxon>Eukaryota</taxon>
        <taxon>Fungi</taxon>
        <taxon>Dikarya</taxon>
        <taxon>Ascomycota</taxon>
        <taxon>Pezizomycotina</taxon>
        <taxon>Dothideomycetes</taxon>
        <taxon>Dothideomycetidae</taxon>
        <taxon>Myriangiales</taxon>
        <taxon>Elsinoaceae</taxon>
        <taxon>Elsinoe</taxon>
    </lineage>
</organism>
<dbReference type="AlphaFoldDB" id="A0A6A6FYE3"/>
<accession>A0A6A6FYE3</accession>
<evidence type="ECO:0000313" key="3">
    <source>
        <dbReference type="EMBL" id="KAF2218502.1"/>
    </source>
</evidence>
<proteinExistence type="predicted"/>
<dbReference type="EMBL" id="ML992541">
    <property type="protein sequence ID" value="KAF2218502.1"/>
    <property type="molecule type" value="Genomic_DNA"/>
</dbReference>
<protein>
    <recommendedName>
        <fullName evidence="2">Subtelomeric hrmA-associated cluster protein AFUB-079030/YDR124W-like helical bundle domain-containing protein</fullName>
    </recommendedName>
</protein>
<sequence>MFSQAPQTCLSCLLPYHHGPCPLPPTSVAYLPPGSQPIQPQIWYSSGFHHPQFRPAKTSPAISCRSIPSLTTSSTLPTRLNTPNKSIASYSSPFTSAGASLTTSSSVSSTISAETESASTPTPTVSSSSSAEVTARPFPRRGRGRSADSMSNSSGSSSTRTRCRGGHRGEKRLHPPVEVTFRIDDEHSRLECLVILLLKITRRCKIVSNLVDTICPKKRSRYPYPSKDKPGVGHAVPEWWPTDVVRWNGPHHLHKPETVRLALYLLRMYWSEAQYESYNEVIHETSPSRGTWQSWIERHVHIDSTVDTGEGTTKDRKKEEESVMKLRKVLLAEYRYITKGEGGDTLFTFSRHVTGHMETYVKGDTAIFLAPWEHTPPITSHHPQRIGCPPHSPVSLTAMDTRRSSVASIASTSTSQDTMSDDFDFSQPPVIDLETTVGSNSVSDSTGPATTWNTDSMQLLLTGSDYATPATTYIPEWTESYGLSDQRLINSWFTSTMNYQGNYQDEPRNTQHDSFGP</sequence>
<reference evidence="4" key="1">
    <citation type="journal article" date="2020" name="Stud. Mycol.">
        <title>101 Dothideomycetes genomes: A test case for predicting lifestyles and emergence of pathogens.</title>
        <authorList>
            <person name="Haridas S."/>
            <person name="Albert R."/>
            <person name="Binder M."/>
            <person name="Bloem J."/>
            <person name="LaButti K."/>
            <person name="Salamov A."/>
            <person name="Andreopoulos B."/>
            <person name="Baker S."/>
            <person name="Barry K."/>
            <person name="Bills G."/>
            <person name="Bluhm B."/>
            <person name="Cannon C."/>
            <person name="Castanera R."/>
            <person name="Culley D."/>
            <person name="Daum C."/>
            <person name="Ezra D."/>
            <person name="Gonzalez J."/>
            <person name="Henrissat B."/>
            <person name="Kuo A."/>
            <person name="Liang C."/>
            <person name="Lipzen A."/>
            <person name="Lutzoni F."/>
            <person name="Magnuson J."/>
            <person name="Mondo S."/>
            <person name="Nolan M."/>
            <person name="Ohm R."/>
            <person name="Pangilinan J."/>
            <person name="Park H.-J."/>
            <person name="Ramirez L."/>
            <person name="Alfaro M."/>
            <person name="Sun H."/>
            <person name="Tritt A."/>
            <person name="Yoshinaga Y."/>
            <person name="Zwiers L.-H."/>
            <person name="Turgeon B."/>
            <person name="Goodwin S."/>
            <person name="Spatafora J."/>
            <person name="Crous P."/>
            <person name="Grigoriev I."/>
        </authorList>
    </citation>
    <scope>NUCLEOTIDE SEQUENCE [LARGE SCALE GENOMIC DNA]</scope>
    <source>
        <strain evidence="4">CECT 20119</strain>
    </source>
</reference>
<dbReference type="InterPro" id="IPR047092">
    <property type="entry name" value="AFUB_07903/YDR124W-like_hel"/>
</dbReference>
<evidence type="ECO:0000259" key="2">
    <source>
        <dbReference type="Pfam" id="PF11001"/>
    </source>
</evidence>
<evidence type="ECO:0000313" key="4">
    <source>
        <dbReference type="Proteomes" id="UP000799538"/>
    </source>
</evidence>
<name>A0A6A6FYE3_9PEZI</name>
<feature type="compositionally biased region" description="Low complexity" evidence="1">
    <location>
        <begin position="112"/>
        <end position="135"/>
    </location>
</feature>
<dbReference type="Pfam" id="PF11001">
    <property type="entry name" value="AFUB_07903_YDR124W_hel"/>
    <property type="match status" value="1"/>
</dbReference>
<feature type="compositionally biased region" description="Basic residues" evidence="1">
    <location>
        <begin position="161"/>
        <end position="171"/>
    </location>
</feature>
<keyword evidence="4" id="KW-1185">Reference proteome</keyword>
<dbReference type="Proteomes" id="UP000799538">
    <property type="component" value="Unassembled WGS sequence"/>
</dbReference>
<feature type="compositionally biased region" description="Low complexity" evidence="1">
    <location>
        <begin position="147"/>
        <end position="160"/>
    </location>
</feature>